<dbReference type="PROSITE" id="PS50127">
    <property type="entry name" value="UBC_2"/>
    <property type="match status" value="1"/>
</dbReference>
<evidence type="ECO:0000259" key="4">
    <source>
        <dbReference type="PROSITE" id="PS50127"/>
    </source>
</evidence>
<name>A0A9P6W4F9_RHOMI</name>
<accession>A0A9P6W4F9</accession>
<feature type="non-terminal residue" evidence="5">
    <location>
        <position position="1"/>
    </location>
</feature>
<evidence type="ECO:0000256" key="2">
    <source>
        <dbReference type="ARBA" id="ARBA00022786"/>
    </source>
</evidence>
<comment type="caution">
    <text evidence="5">The sequence shown here is derived from an EMBL/GenBank/DDBJ whole genome shotgun (WGS) entry which is preliminary data.</text>
</comment>
<gene>
    <name evidence="5" type="ORF">C6P46_003318</name>
</gene>
<dbReference type="PANTHER" id="PTHR46116:SF15">
    <property type="entry name" value="(E3-INDEPENDENT) E2 UBIQUITIN-CONJUGATING ENZYME"/>
    <property type="match status" value="1"/>
</dbReference>
<dbReference type="PANTHER" id="PTHR46116">
    <property type="entry name" value="(E3-INDEPENDENT) E2 UBIQUITIN-CONJUGATING ENZYME"/>
    <property type="match status" value="1"/>
</dbReference>
<dbReference type="OrthoDB" id="1926878at2759"/>
<evidence type="ECO:0000313" key="6">
    <source>
        <dbReference type="Proteomes" id="UP000777482"/>
    </source>
</evidence>
<sequence length="207" mass="22557">VYFHSWATGARVSPNLYVEGKVCLSLLGTWSGDKTENWSGARSSILQVFVSIQALIMVENPYFTEPGFEKQIGTPEATAASELYNERTLVLTRAFVKRACEYPPSNFAREIAAYYYTGLPGSTGGGALKGIIEQSRRLLEESERWHAEHEAAEAKDGGVDPTSPPPSSVVPSQRILTEGAGLSLRRTLKALEELMERGPKLPDAPAA</sequence>
<dbReference type="GO" id="GO:0061631">
    <property type="term" value="F:ubiquitin conjugating enzyme activity"/>
    <property type="evidence" value="ECO:0007669"/>
    <property type="project" value="TreeGrafter"/>
</dbReference>
<organism evidence="5 6">
    <name type="scientific">Rhodotorula mucilaginosa</name>
    <name type="common">Yeast</name>
    <name type="synonym">Rhodotorula rubra</name>
    <dbReference type="NCBI Taxonomy" id="5537"/>
    <lineage>
        <taxon>Eukaryota</taxon>
        <taxon>Fungi</taxon>
        <taxon>Dikarya</taxon>
        <taxon>Basidiomycota</taxon>
        <taxon>Pucciniomycotina</taxon>
        <taxon>Microbotryomycetes</taxon>
        <taxon>Sporidiobolales</taxon>
        <taxon>Sporidiobolaceae</taxon>
        <taxon>Rhodotorula</taxon>
    </lineage>
</organism>
<evidence type="ECO:0000313" key="5">
    <source>
        <dbReference type="EMBL" id="KAG0662372.1"/>
    </source>
</evidence>
<dbReference type="EMBL" id="PUHQ01000027">
    <property type="protein sequence ID" value="KAG0662372.1"/>
    <property type="molecule type" value="Genomic_DNA"/>
</dbReference>
<feature type="region of interest" description="Disordered" evidence="3">
    <location>
        <begin position="142"/>
        <end position="176"/>
    </location>
</feature>
<reference evidence="5 6" key="1">
    <citation type="submission" date="2020-11" db="EMBL/GenBank/DDBJ databases">
        <title>Kefir isolates.</title>
        <authorList>
            <person name="Marcisauskas S."/>
            <person name="Kim Y."/>
            <person name="Blasche S."/>
        </authorList>
    </citation>
    <scope>NUCLEOTIDE SEQUENCE [LARGE SCALE GENOMIC DNA]</scope>
    <source>
        <strain evidence="5 6">KR</strain>
    </source>
</reference>
<protein>
    <recommendedName>
        <fullName evidence="4">UBC core domain-containing protein</fullName>
    </recommendedName>
</protein>
<dbReference type="SUPFAM" id="SSF54495">
    <property type="entry name" value="UBC-like"/>
    <property type="match status" value="1"/>
</dbReference>
<evidence type="ECO:0000256" key="1">
    <source>
        <dbReference type="ARBA" id="ARBA00022679"/>
    </source>
</evidence>
<feature type="compositionally biased region" description="Basic and acidic residues" evidence="3">
    <location>
        <begin position="142"/>
        <end position="158"/>
    </location>
</feature>
<dbReference type="AlphaFoldDB" id="A0A9P6W4F9"/>
<dbReference type="Gene3D" id="3.10.110.10">
    <property type="entry name" value="Ubiquitin Conjugating Enzyme"/>
    <property type="match status" value="1"/>
</dbReference>
<proteinExistence type="predicted"/>
<keyword evidence="2" id="KW-0833">Ubl conjugation pathway</keyword>
<dbReference type="InterPro" id="IPR016135">
    <property type="entry name" value="UBQ-conjugating_enzyme/RWD"/>
</dbReference>
<feature type="domain" description="UBC core" evidence="4">
    <location>
        <begin position="1"/>
        <end position="97"/>
    </location>
</feature>
<dbReference type="Proteomes" id="UP000777482">
    <property type="component" value="Unassembled WGS sequence"/>
</dbReference>
<keyword evidence="1" id="KW-0808">Transferase</keyword>
<dbReference type="InterPro" id="IPR000608">
    <property type="entry name" value="UBC"/>
</dbReference>
<keyword evidence="6" id="KW-1185">Reference proteome</keyword>
<evidence type="ECO:0000256" key="3">
    <source>
        <dbReference type="SAM" id="MobiDB-lite"/>
    </source>
</evidence>